<dbReference type="FunFam" id="2.130.10.10:FF:000200">
    <property type="entry name" value="U3 small nucleolar RNA-associated protein 21"/>
    <property type="match status" value="1"/>
</dbReference>
<feature type="repeat" description="WD" evidence="3">
    <location>
        <begin position="544"/>
        <end position="585"/>
    </location>
</feature>
<name>A0AAV1IDA3_9CHLO</name>
<reference evidence="7 8" key="1">
    <citation type="submission" date="2023-10" db="EMBL/GenBank/DDBJ databases">
        <authorList>
            <person name="Maclean D."/>
            <person name="Macfadyen A."/>
        </authorList>
    </citation>
    <scope>NUCLEOTIDE SEQUENCE [LARGE SCALE GENOMIC DNA]</scope>
</reference>
<dbReference type="InterPro" id="IPR015943">
    <property type="entry name" value="WD40/YVTN_repeat-like_dom_sf"/>
</dbReference>
<evidence type="ECO:0000313" key="8">
    <source>
        <dbReference type="Proteomes" id="UP001314263"/>
    </source>
</evidence>
<dbReference type="PROSITE" id="PS50294">
    <property type="entry name" value="WD_REPEATS_REGION"/>
    <property type="match status" value="2"/>
</dbReference>
<dbReference type="GO" id="GO:0032040">
    <property type="term" value="C:small-subunit processome"/>
    <property type="evidence" value="ECO:0007669"/>
    <property type="project" value="InterPro"/>
</dbReference>
<keyword evidence="1 3" id="KW-0853">WD repeat</keyword>
<evidence type="ECO:0000259" key="6">
    <source>
        <dbReference type="Pfam" id="PF25171"/>
    </source>
</evidence>
<evidence type="ECO:0000256" key="2">
    <source>
        <dbReference type="ARBA" id="ARBA00022737"/>
    </source>
</evidence>
<dbReference type="Pfam" id="PF04192">
    <property type="entry name" value="Utp21"/>
    <property type="match status" value="1"/>
</dbReference>
<dbReference type="InterPro" id="IPR019775">
    <property type="entry name" value="WD40_repeat_CS"/>
</dbReference>
<keyword evidence="2" id="KW-0677">Repeat</keyword>
<dbReference type="GO" id="GO:0006364">
    <property type="term" value="P:rRNA processing"/>
    <property type="evidence" value="ECO:0007669"/>
    <property type="project" value="InterPro"/>
</dbReference>
<proteinExistence type="predicted"/>
<dbReference type="PROSITE" id="PS00678">
    <property type="entry name" value="WD_REPEATS_1"/>
    <property type="match status" value="1"/>
</dbReference>
<dbReference type="Gene3D" id="2.130.10.10">
    <property type="entry name" value="YVTN repeat-like/Quinoprotein amine dehydrogenase"/>
    <property type="match status" value="2"/>
</dbReference>
<dbReference type="PANTHER" id="PTHR22840:SF12">
    <property type="entry name" value="WD REPEAT-CONTAINING PROTEIN 36"/>
    <property type="match status" value="1"/>
</dbReference>
<dbReference type="PANTHER" id="PTHR22840">
    <property type="entry name" value="WD REPEAT-CONTAINING PROTEIN 36"/>
    <property type="match status" value="1"/>
</dbReference>
<dbReference type="Pfam" id="PF25168">
    <property type="entry name" value="Beta-prop_WDR36-Utp21_2nd"/>
    <property type="match status" value="1"/>
</dbReference>
<dbReference type="SMART" id="SM00320">
    <property type="entry name" value="WD40"/>
    <property type="match status" value="10"/>
</dbReference>
<sequence length="928" mass="100532">MYTSVQIYNCSQLRLTLVGPQLAHNIEALASKGDLTFAAVGTRIAVCKRAHRHGSYRGHTGAILQLLVLGDYLLSLGHDRKLLVWKIGACAEPEVTIDLGDDFAPTCMAHPDTYLNKVVVGSQQGSMQLWNFVKGTKLYEFSVADCAIKCLAPSPALDVIGIGMADGRALLHNLRFDERVAAFSNASGAGAADETFLPGQARPSAGGGACTAISFRTGAGVPLMAAGGGAGAVTVWNLEERRLHTIIRDAHDAPVTQLHFFPGEPRLMSAGGDNALKQWVFDAADGSARLLRFRSGHAAPPTCLAHYGEAGTRLLSAGQDRAFRMFSTIQDQQSSELSQGHIARRAKRLKVDQQELKLPRVTALDASQLRERDWANVITAHEGHTAAYTWRLSHLTLGEHVLKPPKKKVQGMVEMLDAPVTAVALTCCGNYGLVGTAAGRVDRYNMQSGLHRGFYARSALQHAHGGSVTGLSADACNKLLVSGGYDGALRIWSFKRRRLLHTVPVGRPIARLCHHASSALLSLATDDLLIRMYDIEAVRSVRQFKGHMDRITDLRMSADARWLLSSSLDGTLRVWDVPSARCLQVLRLGAPVTALSLSPVMDMLATTHVNRRGIYLWSNAAIYGSGADVRPSELPVDARLPALASGHAADSEDEERSNGAGQLAGGDSSGSSDDEAQEAATALPRLLPETEAEASPSAADGPTTSGREHAPGSPAALSPDLVTLALLPRSQWQGLVHLDAIKERNKPIEPPKKPAQAPFFLPTVPGLERDPVFDLQGEGEGSEGISRVLKTQGKGETSELSMLLQQGRKLKDYSRLMAYLKGLTPSRLDSELRFMQLIEGISSKEELQELCRLLDFIAHEISHNSNFEFMQALLRLVLQVHGDTILQEPRLRKRLAALEDGCQQTWGRIEDMLQTTRSMLSFLANLQA</sequence>
<evidence type="ECO:0000256" key="4">
    <source>
        <dbReference type="SAM" id="MobiDB-lite"/>
    </source>
</evidence>
<keyword evidence="8" id="KW-1185">Reference proteome</keyword>
<dbReference type="InterPro" id="IPR036322">
    <property type="entry name" value="WD40_repeat_dom_sf"/>
</dbReference>
<evidence type="ECO:0000256" key="3">
    <source>
        <dbReference type="PROSITE-ProRule" id="PRU00221"/>
    </source>
</evidence>
<dbReference type="Pfam" id="PF25171">
    <property type="entry name" value="Beta-prop_WDR36-Utp21_1st"/>
    <property type="match status" value="1"/>
</dbReference>
<evidence type="ECO:0000256" key="1">
    <source>
        <dbReference type="ARBA" id="ARBA00022574"/>
    </source>
</evidence>
<dbReference type="GO" id="GO:0034388">
    <property type="term" value="C:Pwp2p-containing subcomplex of 90S preribosome"/>
    <property type="evidence" value="ECO:0007669"/>
    <property type="project" value="TreeGrafter"/>
</dbReference>
<evidence type="ECO:0000259" key="5">
    <source>
        <dbReference type="Pfam" id="PF04192"/>
    </source>
</evidence>
<dbReference type="InterPro" id="IPR001680">
    <property type="entry name" value="WD40_rpt"/>
</dbReference>
<dbReference type="SUPFAM" id="SSF50978">
    <property type="entry name" value="WD40 repeat-like"/>
    <property type="match status" value="2"/>
</dbReference>
<dbReference type="PROSITE" id="PS50082">
    <property type="entry name" value="WD_REPEATS_2"/>
    <property type="match status" value="3"/>
</dbReference>
<evidence type="ECO:0000313" key="7">
    <source>
        <dbReference type="EMBL" id="CAK0785298.1"/>
    </source>
</evidence>
<comment type="caution">
    <text evidence="7">The sequence shown here is derived from an EMBL/GenBank/DDBJ whole genome shotgun (WGS) entry which is preliminary data.</text>
</comment>
<feature type="repeat" description="WD" evidence="3">
    <location>
        <begin position="461"/>
        <end position="502"/>
    </location>
</feature>
<feature type="domain" description="WDR36/Utp21 C-terminal" evidence="5">
    <location>
        <begin position="717"/>
        <end position="923"/>
    </location>
</feature>
<dbReference type="AlphaFoldDB" id="A0AAV1IDA3"/>
<gene>
    <name evidence="7" type="ORF">CVIRNUC_008505</name>
</gene>
<feature type="domain" description="WDR36/Utp21 N-terminal" evidence="6">
    <location>
        <begin position="4"/>
        <end position="282"/>
    </location>
</feature>
<feature type="region of interest" description="Disordered" evidence="4">
    <location>
        <begin position="645"/>
        <end position="716"/>
    </location>
</feature>
<dbReference type="InterPro" id="IPR007319">
    <property type="entry name" value="WDR36/Utp21_C"/>
</dbReference>
<dbReference type="Proteomes" id="UP001314263">
    <property type="component" value="Unassembled WGS sequence"/>
</dbReference>
<accession>A0AAV1IDA3</accession>
<dbReference type="InterPro" id="IPR059157">
    <property type="entry name" value="WDR36-Utp21_N"/>
</dbReference>
<organism evidence="7 8">
    <name type="scientific">Coccomyxa viridis</name>
    <dbReference type="NCBI Taxonomy" id="1274662"/>
    <lineage>
        <taxon>Eukaryota</taxon>
        <taxon>Viridiplantae</taxon>
        <taxon>Chlorophyta</taxon>
        <taxon>core chlorophytes</taxon>
        <taxon>Trebouxiophyceae</taxon>
        <taxon>Trebouxiophyceae incertae sedis</taxon>
        <taxon>Coccomyxaceae</taxon>
        <taxon>Coccomyxa</taxon>
    </lineage>
</organism>
<dbReference type="EMBL" id="CAUYUE010000012">
    <property type="protein sequence ID" value="CAK0785298.1"/>
    <property type="molecule type" value="Genomic_DNA"/>
</dbReference>
<feature type="repeat" description="WD" evidence="3">
    <location>
        <begin position="248"/>
        <end position="279"/>
    </location>
</feature>
<protein>
    <submittedName>
        <fullName evidence="7">Uncharacterized protein</fullName>
    </submittedName>
</protein>